<feature type="domain" description="Mur ligase C-terminal" evidence="10">
    <location>
        <begin position="355"/>
        <end position="475"/>
    </location>
</feature>
<organism evidence="12 13">
    <name type="scientific">Candidatus Wallbacteria bacterium HGW-Wallbacteria-1</name>
    <dbReference type="NCBI Taxonomy" id="2013854"/>
    <lineage>
        <taxon>Bacteria</taxon>
        <taxon>Candidatus Walliibacteriota</taxon>
    </lineage>
</organism>
<dbReference type="NCBIfam" id="TIGR01499">
    <property type="entry name" value="folC"/>
    <property type="match status" value="1"/>
</dbReference>
<evidence type="ECO:0000256" key="3">
    <source>
        <dbReference type="ARBA" id="ARBA00022598"/>
    </source>
</evidence>
<evidence type="ECO:0000313" key="13">
    <source>
        <dbReference type="Proteomes" id="UP000233256"/>
    </source>
</evidence>
<feature type="domain" description="Mur ligase central" evidence="11">
    <location>
        <begin position="108"/>
        <end position="327"/>
    </location>
</feature>
<keyword evidence="7" id="KW-0460">Magnesium</keyword>
<evidence type="ECO:0000259" key="11">
    <source>
        <dbReference type="Pfam" id="PF08245"/>
    </source>
</evidence>
<dbReference type="Gene3D" id="3.90.190.20">
    <property type="entry name" value="Mur ligase, C-terminal domain"/>
    <property type="match status" value="1"/>
</dbReference>
<gene>
    <name evidence="12" type="ORF">CVV64_03160</name>
</gene>
<comment type="caution">
    <text evidence="12">The sequence shown here is derived from an EMBL/GenBank/DDBJ whole genome shotgun (WGS) entry which is preliminary data.</text>
</comment>
<dbReference type="InterPro" id="IPR036615">
    <property type="entry name" value="Mur_ligase_C_dom_sf"/>
</dbReference>
<dbReference type="AlphaFoldDB" id="A0A2N1PTL1"/>
<evidence type="ECO:0000259" key="10">
    <source>
        <dbReference type="Pfam" id="PF02875"/>
    </source>
</evidence>
<keyword evidence="3" id="KW-0436">Ligase</keyword>
<dbReference type="Pfam" id="PF02875">
    <property type="entry name" value="Mur_ligase_C"/>
    <property type="match status" value="1"/>
</dbReference>
<dbReference type="SUPFAM" id="SSF53623">
    <property type="entry name" value="MurD-like peptide ligases, catalytic domain"/>
    <property type="match status" value="1"/>
</dbReference>
<evidence type="ECO:0000313" key="12">
    <source>
        <dbReference type="EMBL" id="PKK91679.1"/>
    </source>
</evidence>
<evidence type="ECO:0000256" key="9">
    <source>
        <dbReference type="ARBA" id="ARBA00047493"/>
    </source>
</evidence>
<evidence type="ECO:0000256" key="4">
    <source>
        <dbReference type="ARBA" id="ARBA00022723"/>
    </source>
</evidence>
<comment type="catalytic activity">
    <reaction evidence="9">
        <text>(6S)-5,6,7,8-tetrahydrofolyl-(gamma-L-Glu)(n) + L-glutamate + ATP = (6S)-5,6,7,8-tetrahydrofolyl-(gamma-L-Glu)(n+1) + ADP + phosphate + H(+)</text>
        <dbReference type="Rhea" id="RHEA:10580"/>
        <dbReference type="Rhea" id="RHEA-COMP:14738"/>
        <dbReference type="Rhea" id="RHEA-COMP:14740"/>
        <dbReference type="ChEBI" id="CHEBI:15378"/>
        <dbReference type="ChEBI" id="CHEBI:29985"/>
        <dbReference type="ChEBI" id="CHEBI:30616"/>
        <dbReference type="ChEBI" id="CHEBI:43474"/>
        <dbReference type="ChEBI" id="CHEBI:141005"/>
        <dbReference type="ChEBI" id="CHEBI:456216"/>
        <dbReference type="EC" id="6.3.2.17"/>
    </reaction>
</comment>
<evidence type="ECO:0000256" key="6">
    <source>
        <dbReference type="ARBA" id="ARBA00022840"/>
    </source>
</evidence>
<dbReference type="GO" id="GO:0004326">
    <property type="term" value="F:tetrahydrofolylpolyglutamate synthase activity"/>
    <property type="evidence" value="ECO:0007669"/>
    <property type="project" value="UniProtKB-EC"/>
</dbReference>
<proteinExistence type="inferred from homology"/>
<keyword evidence="6" id="KW-0067">ATP-binding</keyword>
<reference evidence="12 13" key="1">
    <citation type="journal article" date="2017" name="ISME J.">
        <title>Potential for microbial H2 and metal transformations associated with novel bacteria and archaea in deep terrestrial subsurface sediments.</title>
        <authorList>
            <person name="Hernsdorf A.W."/>
            <person name="Amano Y."/>
            <person name="Miyakawa K."/>
            <person name="Ise K."/>
            <person name="Suzuki Y."/>
            <person name="Anantharaman K."/>
            <person name="Probst A."/>
            <person name="Burstein D."/>
            <person name="Thomas B.C."/>
            <person name="Banfield J.F."/>
        </authorList>
    </citation>
    <scope>NUCLEOTIDE SEQUENCE [LARGE SCALE GENOMIC DNA]</scope>
    <source>
        <strain evidence="12">HGW-Wallbacteria-1</strain>
    </source>
</reference>
<dbReference type="Proteomes" id="UP000233256">
    <property type="component" value="Unassembled WGS sequence"/>
</dbReference>
<dbReference type="EMBL" id="PGXC01000002">
    <property type="protein sequence ID" value="PKK91679.1"/>
    <property type="molecule type" value="Genomic_DNA"/>
</dbReference>
<dbReference type="Pfam" id="PF08245">
    <property type="entry name" value="Mur_ligase_M"/>
    <property type="match status" value="1"/>
</dbReference>
<dbReference type="InterPro" id="IPR013221">
    <property type="entry name" value="Mur_ligase_cen"/>
</dbReference>
<dbReference type="InterPro" id="IPR036565">
    <property type="entry name" value="Mur-like_cat_sf"/>
</dbReference>
<dbReference type="GO" id="GO:0046872">
    <property type="term" value="F:metal ion binding"/>
    <property type="evidence" value="ECO:0007669"/>
    <property type="project" value="UniProtKB-KW"/>
</dbReference>
<dbReference type="EC" id="6.3.2.17" evidence="2"/>
<dbReference type="PANTHER" id="PTHR11136">
    <property type="entry name" value="FOLYLPOLYGLUTAMATE SYNTHASE-RELATED"/>
    <property type="match status" value="1"/>
</dbReference>
<dbReference type="SUPFAM" id="SSF53244">
    <property type="entry name" value="MurD-like peptide ligases, peptide-binding domain"/>
    <property type="match status" value="1"/>
</dbReference>
<evidence type="ECO:0000256" key="2">
    <source>
        <dbReference type="ARBA" id="ARBA00013025"/>
    </source>
</evidence>
<evidence type="ECO:0000256" key="1">
    <source>
        <dbReference type="ARBA" id="ARBA00008276"/>
    </source>
</evidence>
<sequence>MNMLIKRLIKITEENVFFNISLDEGNLGYADEQDCQVWKQVIESPLIRFKSEGSMARQEVSEWNYEQWVRYIYGLVTRGIKYDLVKISILLNKLCIEKEFPLVVHVLGTNGKGSVASMTASGLSASGWKTGLFTSPHLTRILERFRIDGEEIDENLFCSGMVELYPHIECMGSDPEMGYPSFFEIMTALGLVVFRMAGCGAIVLEAGLGGRLDATNGCRTHITVITNVDYDHVKTLGPTLKAIAGEKAGAMRRGIPVVSNDPRPYVRRILRRLAEDCGTSIHFAGSRVSPDSGIPQSVRVSGYESLGKLKMNLLGEHQMENGSTAVSVLETLASLKYDIDLERAVPGILQAQWPGRLEWISRNPDILLDGAHNLSGARALSLFLAELVKKYRHVNCLMGVLGDKDVSGVFSEILPHADRVVLCRPPNWRAQDPEMNLDLARTITSDSRVISDPVKAYEYLLSRTSDRDLLIVCGSLYLVGEVRGHALRIAPDPCKVSR</sequence>
<dbReference type="Gene3D" id="3.40.1190.10">
    <property type="entry name" value="Mur-like, catalytic domain"/>
    <property type="match status" value="1"/>
</dbReference>
<accession>A0A2N1PTL1</accession>
<dbReference type="InterPro" id="IPR004101">
    <property type="entry name" value="Mur_ligase_C"/>
</dbReference>
<dbReference type="GO" id="GO:0005524">
    <property type="term" value="F:ATP binding"/>
    <property type="evidence" value="ECO:0007669"/>
    <property type="project" value="UniProtKB-KW"/>
</dbReference>
<dbReference type="PANTHER" id="PTHR11136:SF0">
    <property type="entry name" value="DIHYDROFOLATE SYNTHETASE-RELATED"/>
    <property type="match status" value="1"/>
</dbReference>
<keyword evidence="4" id="KW-0479">Metal-binding</keyword>
<comment type="similarity">
    <text evidence="1">Belongs to the folylpolyglutamate synthase family.</text>
</comment>
<name>A0A2N1PTL1_9BACT</name>
<evidence type="ECO:0000256" key="8">
    <source>
        <dbReference type="ARBA" id="ARBA00030592"/>
    </source>
</evidence>
<evidence type="ECO:0000256" key="5">
    <source>
        <dbReference type="ARBA" id="ARBA00022741"/>
    </source>
</evidence>
<protein>
    <recommendedName>
        <fullName evidence="2">tetrahydrofolate synthase</fullName>
        <ecNumber evidence="2">6.3.2.17</ecNumber>
    </recommendedName>
    <alternativeName>
        <fullName evidence="8">Tetrahydrofolylpolyglutamate synthase</fullName>
    </alternativeName>
</protein>
<dbReference type="InterPro" id="IPR001645">
    <property type="entry name" value="Folylpolyglutamate_synth"/>
</dbReference>
<dbReference type="GO" id="GO:0008841">
    <property type="term" value="F:dihydrofolate synthase activity"/>
    <property type="evidence" value="ECO:0007669"/>
    <property type="project" value="TreeGrafter"/>
</dbReference>
<dbReference type="GO" id="GO:0005737">
    <property type="term" value="C:cytoplasm"/>
    <property type="evidence" value="ECO:0007669"/>
    <property type="project" value="TreeGrafter"/>
</dbReference>
<keyword evidence="5" id="KW-0547">Nucleotide-binding</keyword>
<evidence type="ECO:0000256" key="7">
    <source>
        <dbReference type="ARBA" id="ARBA00022842"/>
    </source>
</evidence>